<proteinExistence type="predicted"/>
<dbReference type="InterPro" id="IPR036291">
    <property type="entry name" value="NAD(P)-bd_dom_sf"/>
</dbReference>
<comment type="caution">
    <text evidence="2">The sequence shown here is derived from an EMBL/GenBank/DDBJ whole genome shotgun (WGS) entry which is preliminary data.</text>
</comment>
<evidence type="ECO:0000313" key="2">
    <source>
        <dbReference type="EMBL" id="MFC0681940.1"/>
    </source>
</evidence>
<dbReference type="SUPFAM" id="SSF51735">
    <property type="entry name" value="NAD(P)-binding Rossmann-fold domains"/>
    <property type="match status" value="1"/>
</dbReference>
<protein>
    <submittedName>
        <fullName evidence="2">SDR family oxidoreductase</fullName>
    </submittedName>
</protein>
<organism evidence="2 3">
    <name type="scientific">Lysobacter korlensis</name>
    <dbReference type="NCBI Taxonomy" id="553636"/>
    <lineage>
        <taxon>Bacteria</taxon>
        <taxon>Pseudomonadati</taxon>
        <taxon>Pseudomonadota</taxon>
        <taxon>Gammaproteobacteria</taxon>
        <taxon>Lysobacterales</taxon>
        <taxon>Lysobacteraceae</taxon>
        <taxon>Lysobacter</taxon>
    </lineage>
</organism>
<dbReference type="Proteomes" id="UP001589896">
    <property type="component" value="Unassembled WGS sequence"/>
</dbReference>
<dbReference type="InterPro" id="IPR016040">
    <property type="entry name" value="NAD(P)-bd_dom"/>
</dbReference>
<dbReference type="PANTHER" id="PTHR15020:SF50">
    <property type="entry name" value="UPF0659 PROTEIN YMR090W"/>
    <property type="match status" value="1"/>
</dbReference>
<gene>
    <name evidence="2" type="ORF">ACFFGH_29250</name>
</gene>
<sequence length="213" mass="22107">MKIGIAGGHGKIALLLSRILRDAGHEVVGIIRNPEHADDLREAGAEPLVLDLEQSSPDELAGHLVGADAVVFAAGAGAGSGAARKLTVDRDGAILLADAAEAAGVQRIVVVSAISTDEFDPGSDDVFQVYLRAKSEADADIRARTLDWTIVRPGSLTDDAPTGHVQAGDTVPNGSIPRADVAAVLAQVLTRHRAIRRQFEVTSGETPIADAAF</sequence>
<dbReference type="RefSeq" id="WP_386675490.1">
    <property type="nucleotide sequence ID" value="NZ_JBHLTG010000010.1"/>
</dbReference>
<feature type="domain" description="NAD(P)-binding" evidence="1">
    <location>
        <begin position="7"/>
        <end position="190"/>
    </location>
</feature>
<dbReference type="PANTHER" id="PTHR15020">
    <property type="entry name" value="FLAVIN REDUCTASE-RELATED"/>
    <property type="match status" value="1"/>
</dbReference>
<dbReference type="Gene3D" id="3.40.50.720">
    <property type="entry name" value="NAD(P)-binding Rossmann-like Domain"/>
    <property type="match status" value="1"/>
</dbReference>
<reference evidence="2 3" key="1">
    <citation type="submission" date="2024-09" db="EMBL/GenBank/DDBJ databases">
        <authorList>
            <person name="Sun Q."/>
            <person name="Mori K."/>
        </authorList>
    </citation>
    <scope>NUCLEOTIDE SEQUENCE [LARGE SCALE GENOMIC DNA]</scope>
    <source>
        <strain evidence="2 3">KCTC 23076</strain>
    </source>
</reference>
<keyword evidence="3" id="KW-1185">Reference proteome</keyword>
<evidence type="ECO:0000259" key="1">
    <source>
        <dbReference type="Pfam" id="PF13460"/>
    </source>
</evidence>
<dbReference type="CDD" id="cd05243">
    <property type="entry name" value="SDR_a5"/>
    <property type="match status" value="1"/>
</dbReference>
<accession>A0ABV6RY78</accession>
<dbReference type="EMBL" id="JBHLTG010000010">
    <property type="protein sequence ID" value="MFC0681940.1"/>
    <property type="molecule type" value="Genomic_DNA"/>
</dbReference>
<dbReference type="Pfam" id="PF13460">
    <property type="entry name" value="NAD_binding_10"/>
    <property type="match status" value="1"/>
</dbReference>
<name>A0ABV6RY78_9GAMM</name>
<evidence type="ECO:0000313" key="3">
    <source>
        <dbReference type="Proteomes" id="UP001589896"/>
    </source>
</evidence>